<dbReference type="Gene3D" id="6.10.340.10">
    <property type="match status" value="1"/>
</dbReference>
<dbReference type="InterPro" id="IPR003661">
    <property type="entry name" value="HisK_dim/P_dom"/>
</dbReference>
<accession>A0ABR9ZW84</accession>
<dbReference type="InterPro" id="IPR004358">
    <property type="entry name" value="Sig_transdc_His_kin-like_C"/>
</dbReference>
<feature type="transmembrane region" description="Helical" evidence="15">
    <location>
        <begin position="165"/>
        <end position="187"/>
    </location>
</feature>
<dbReference type="CDD" id="cd00082">
    <property type="entry name" value="HisKA"/>
    <property type="match status" value="1"/>
</dbReference>
<dbReference type="InterPro" id="IPR003660">
    <property type="entry name" value="HAMP_dom"/>
</dbReference>
<dbReference type="SUPFAM" id="SSF158472">
    <property type="entry name" value="HAMP domain-like"/>
    <property type="match status" value="1"/>
</dbReference>
<dbReference type="Pfam" id="PF00512">
    <property type="entry name" value="HisKA"/>
    <property type="match status" value="1"/>
</dbReference>
<dbReference type="SUPFAM" id="SSF55874">
    <property type="entry name" value="ATPase domain of HSP90 chaperone/DNA topoisomerase II/histidine kinase"/>
    <property type="match status" value="1"/>
</dbReference>
<evidence type="ECO:0000256" key="11">
    <source>
        <dbReference type="ARBA" id="ARBA00022989"/>
    </source>
</evidence>
<dbReference type="EC" id="2.7.13.3" evidence="3"/>
<dbReference type="SUPFAM" id="SSF47384">
    <property type="entry name" value="Homodimeric domain of signal transducing histidine kinase"/>
    <property type="match status" value="1"/>
</dbReference>
<keyword evidence="8" id="KW-0547">Nucleotide-binding</keyword>
<evidence type="ECO:0000256" key="14">
    <source>
        <dbReference type="SAM" id="Coils"/>
    </source>
</evidence>
<dbReference type="PROSITE" id="PS50885">
    <property type="entry name" value="HAMP"/>
    <property type="match status" value="1"/>
</dbReference>
<dbReference type="Gene3D" id="3.30.565.10">
    <property type="entry name" value="Histidine kinase-like ATPase, C-terminal domain"/>
    <property type="match status" value="1"/>
</dbReference>
<sequence>MKHRTLKTKMIILFSLAFLLMLIGLLMANKFFMADFYIYTNKDQMIKNARSLEAALIHPDEMENLFNQSNHLGGAKAFVLNSEGVFMQELFQPKEAQIMTPIDHEFIDHMINEVKTNQKIEGFEVLSGDHLVEGQLILLRPLKDGKYLLMIKMMGIAEEVIRLNVLFLMSSAVVIFAIALILIVLISERTVKPIRKMVAQTKRMSKFKFDEPIVVTSEDEIGQLSTSINKLSEALSDHILKLAESNEKLNRELAKEKSLEKMRRRFVSDVSHELKNPISMILGYAEGLKYNVVKTDEAKLQYYDIMIEESNKMSKLIRDLLDLSSYDSGTFSLSKEEVDMSVLLRESLERFEPEIQKKGVQVDTAIIESLVIHSDPLRVNQIITNLMSNAIKYVDEMGTIQITLELCEVERKLNEAALEETALDETGGHLHSVKLRIANTGALIPEQDLDQIWNSFYQIDTENEGNGLGLAIVKSLVNRLEGQCTVSVEPPYNVFEVLL</sequence>
<evidence type="ECO:0000313" key="18">
    <source>
        <dbReference type="EMBL" id="MBF4694398.1"/>
    </source>
</evidence>
<evidence type="ECO:0000256" key="10">
    <source>
        <dbReference type="ARBA" id="ARBA00022840"/>
    </source>
</evidence>
<feature type="coiled-coil region" evidence="14">
    <location>
        <begin position="228"/>
        <end position="262"/>
    </location>
</feature>
<dbReference type="InterPro" id="IPR036097">
    <property type="entry name" value="HisK_dim/P_sf"/>
</dbReference>
<dbReference type="Gene3D" id="1.10.287.130">
    <property type="match status" value="1"/>
</dbReference>
<dbReference type="SMART" id="SM00387">
    <property type="entry name" value="HATPase_c"/>
    <property type="match status" value="1"/>
</dbReference>
<keyword evidence="14" id="KW-0175">Coiled coil</keyword>
<feature type="domain" description="HAMP" evidence="17">
    <location>
        <begin position="188"/>
        <end position="240"/>
    </location>
</feature>
<evidence type="ECO:0000313" key="19">
    <source>
        <dbReference type="Proteomes" id="UP000614200"/>
    </source>
</evidence>
<dbReference type="InterPro" id="IPR050398">
    <property type="entry name" value="HssS/ArlS-like"/>
</dbReference>
<keyword evidence="13 15" id="KW-0472">Membrane</keyword>
<evidence type="ECO:0000256" key="9">
    <source>
        <dbReference type="ARBA" id="ARBA00022777"/>
    </source>
</evidence>
<evidence type="ECO:0000256" key="12">
    <source>
        <dbReference type="ARBA" id="ARBA00023012"/>
    </source>
</evidence>
<evidence type="ECO:0000256" key="6">
    <source>
        <dbReference type="ARBA" id="ARBA00022679"/>
    </source>
</evidence>
<evidence type="ECO:0000256" key="5">
    <source>
        <dbReference type="ARBA" id="ARBA00022553"/>
    </source>
</evidence>
<dbReference type="InterPro" id="IPR003594">
    <property type="entry name" value="HATPase_dom"/>
</dbReference>
<dbReference type="PANTHER" id="PTHR45528">
    <property type="entry name" value="SENSOR HISTIDINE KINASE CPXA"/>
    <property type="match status" value="1"/>
</dbReference>
<dbReference type="RefSeq" id="WP_194702641.1">
    <property type="nucleotide sequence ID" value="NZ_JADKNH010000009.1"/>
</dbReference>
<keyword evidence="5" id="KW-0597">Phosphoprotein</keyword>
<comment type="subcellular location">
    <subcellularLocation>
        <location evidence="2">Cell membrane</location>
        <topology evidence="2">Multi-pass membrane protein</topology>
    </subcellularLocation>
</comment>
<evidence type="ECO:0000256" key="1">
    <source>
        <dbReference type="ARBA" id="ARBA00000085"/>
    </source>
</evidence>
<keyword evidence="7 15" id="KW-0812">Transmembrane</keyword>
<evidence type="ECO:0000256" key="3">
    <source>
        <dbReference type="ARBA" id="ARBA00012438"/>
    </source>
</evidence>
<reference evidence="18 19" key="1">
    <citation type="submission" date="2020-11" db="EMBL/GenBank/DDBJ databases">
        <title>Fusibacter basophilias sp. nov.</title>
        <authorList>
            <person name="Qiu D."/>
        </authorList>
    </citation>
    <scope>NUCLEOTIDE SEQUENCE [LARGE SCALE GENOMIC DNA]</scope>
    <source>
        <strain evidence="18 19">Q10-2</strain>
    </source>
</reference>
<keyword evidence="19" id="KW-1185">Reference proteome</keyword>
<comment type="catalytic activity">
    <reaction evidence="1">
        <text>ATP + protein L-histidine = ADP + protein N-phospho-L-histidine.</text>
        <dbReference type="EC" id="2.7.13.3"/>
    </reaction>
</comment>
<evidence type="ECO:0000256" key="4">
    <source>
        <dbReference type="ARBA" id="ARBA00022475"/>
    </source>
</evidence>
<dbReference type="Proteomes" id="UP000614200">
    <property type="component" value="Unassembled WGS sequence"/>
</dbReference>
<dbReference type="CDD" id="cd06225">
    <property type="entry name" value="HAMP"/>
    <property type="match status" value="1"/>
</dbReference>
<organism evidence="18 19">
    <name type="scientific">Fusibacter ferrireducens</name>
    <dbReference type="NCBI Taxonomy" id="2785058"/>
    <lineage>
        <taxon>Bacteria</taxon>
        <taxon>Bacillati</taxon>
        <taxon>Bacillota</taxon>
        <taxon>Clostridia</taxon>
        <taxon>Eubacteriales</taxon>
        <taxon>Eubacteriales Family XII. Incertae Sedis</taxon>
        <taxon>Fusibacter</taxon>
    </lineage>
</organism>
<dbReference type="EMBL" id="JADKNH010000009">
    <property type="protein sequence ID" value="MBF4694398.1"/>
    <property type="molecule type" value="Genomic_DNA"/>
</dbReference>
<feature type="domain" description="Histidine kinase" evidence="16">
    <location>
        <begin position="269"/>
        <end position="499"/>
    </location>
</feature>
<evidence type="ECO:0000256" key="13">
    <source>
        <dbReference type="ARBA" id="ARBA00023136"/>
    </source>
</evidence>
<proteinExistence type="predicted"/>
<dbReference type="PROSITE" id="PS50109">
    <property type="entry name" value="HIS_KIN"/>
    <property type="match status" value="1"/>
</dbReference>
<name>A0ABR9ZW84_9FIRM</name>
<evidence type="ECO:0000256" key="2">
    <source>
        <dbReference type="ARBA" id="ARBA00004651"/>
    </source>
</evidence>
<evidence type="ECO:0000256" key="7">
    <source>
        <dbReference type="ARBA" id="ARBA00022692"/>
    </source>
</evidence>
<comment type="caution">
    <text evidence="18">The sequence shown here is derived from an EMBL/GenBank/DDBJ whole genome shotgun (WGS) entry which is preliminary data.</text>
</comment>
<keyword evidence="11 15" id="KW-1133">Transmembrane helix</keyword>
<dbReference type="SMART" id="SM00304">
    <property type="entry name" value="HAMP"/>
    <property type="match status" value="1"/>
</dbReference>
<evidence type="ECO:0000256" key="15">
    <source>
        <dbReference type="SAM" id="Phobius"/>
    </source>
</evidence>
<dbReference type="Pfam" id="PF02518">
    <property type="entry name" value="HATPase_c"/>
    <property type="match status" value="1"/>
</dbReference>
<dbReference type="InterPro" id="IPR036890">
    <property type="entry name" value="HATPase_C_sf"/>
</dbReference>
<dbReference type="PRINTS" id="PR00344">
    <property type="entry name" value="BCTRLSENSOR"/>
</dbReference>
<keyword evidence="6" id="KW-0808">Transferase</keyword>
<protein>
    <recommendedName>
        <fullName evidence="3">histidine kinase</fullName>
        <ecNumber evidence="3">2.7.13.3</ecNumber>
    </recommendedName>
</protein>
<evidence type="ECO:0000259" key="17">
    <source>
        <dbReference type="PROSITE" id="PS50885"/>
    </source>
</evidence>
<dbReference type="InterPro" id="IPR005467">
    <property type="entry name" value="His_kinase_dom"/>
</dbReference>
<dbReference type="PANTHER" id="PTHR45528:SF1">
    <property type="entry name" value="SENSOR HISTIDINE KINASE CPXA"/>
    <property type="match status" value="1"/>
</dbReference>
<keyword evidence="12" id="KW-0902">Two-component regulatory system</keyword>
<keyword evidence="4" id="KW-1003">Cell membrane</keyword>
<evidence type="ECO:0000256" key="8">
    <source>
        <dbReference type="ARBA" id="ARBA00022741"/>
    </source>
</evidence>
<evidence type="ECO:0000259" key="16">
    <source>
        <dbReference type="PROSITE" id="PS50109"/>
    </source>
</evidence>
<dbReference type="SMART" id="SM00388">
    <property type="entry name" value="HisKA"/>
    <property type="match status" value="1"/>
</dbReference>
<keyword evidence="9" id="KW-0418">Kinase</keyword>
<gene>
    <name evidence="18" type="ORF">ISU02_14910</name>
</gene>
<dbReference type="Pfam" id="PF00672">
    <property type="entry name" value="HAMP"/>
    <property type="match status" value="1"/>
</dbReference>
<keyword evidence="10" id="KW-0067">ATP-binding</keyword>